<dbReference type="InParanoid" id="A0A6P8XWS9"/>
<evidence type="ECO:0000256" key="1">
    <source>
        <dbReference type="SAM" id="MobiDB-lite"/>
    </source>
</evidence>
<feature type="region of interest" description="Disordered" evidence="1">
    <location>
        <begin position="1"/>
        <end position="249"/>
    </location>
</feature>
<feature type="compositionally biased region" description="Low complexity" evidence="1">
    <location>
        <begin position="229"/>
        <end position="249"/>
    </location>
</feature>
<dbReference type="Proteomes" id="UP000515158">
    <property type="component" value="Unplaced"/>
</dbReference>
<accession>A0A6P8XWS9</accession>
<feature type="compositionally biased region" description="Pro residues" evidence="1">
    <location>
        <begin position="123"/>
        <end position="141"/>
    </location>
</feature>
<dbReference type="AlphaFoldDB" id="A0A6P8XWS9"/>
<sequence>MSRTWRTGDFKRARLSESSSEDDFGHPMDVVQIDLDELEKDLELEDPDKENRAPSPWEEEEKAQVSPPCEAEALDFMHAWLEQCRMPPPPPPRDPGPGGPAVARKVPIKPLAPYKDDGSVLLPPSPPPSPPPPPQPEPLPQFPDGVAPGGSCAVPTPWVGANAQDPLGLLTPVPTKSSTPRRKSSSVCTQTPVRRTKEKSTQTTGPATSAAVSLPSATSTVASPPVNLPSATSTAASTAASPPVNLPSVVPLMSVPRPALVVPPRRIRVMPPSPSSMPRLRETVPVPYPHHWPRRAWPRYYSVRGPRPGSYWTSRGPVEDQF</sequence>
<evidence type="ECO:0000313" key="2">
    <source>
        <dbReference type="Proteomes" id="UP000515158"/>
    </source>
</evidence>
<dbReference type="KEGG" id="tpal:117639741"/>
<protein>
    <submittedName>
        <fullName evidence="3">SH3 domain-containing protein C23A1.17-like</fullName>
    </submittedName>
</protein>
<reference evidence="3" key="1">
    <citation type="submission" date="2025-08" db="UniProtKB">
        <authorList>
            <consortium name="RefSeq"/>
        </authorList>
    </citation>
    <scope>IDENTIFICATION</scope>
    <source>
        <tissue evidence="3">Total insect</tissue>
    </source>
</reference>
<organism evidence="3">
    <name type="scientific">Thrips palmi</name>
    <name type="common">Melon thrips</name>
    <dbReference type="NCBI Taxonomy" id="161013"/>
    <lineage>
        <taxon>Eukaryota</taxon>
        <taxon>Metazoa</taxon>
        <taxon>Ecdysozoa</taxon>
        <taxon>Arthropoda</taxon>
        <taxon>Hexapoda</taxon>
        <taxon>Insecta</taxon>
        <taxon>Pterygota</taxon>
        <taxon>Neoptera</taxon>
        <taxon>Paraneoptera</taxon>
        <taxon>Thysanoptera</taxon>
        <taxon>Terebrantia</taxon>
        <taxon>Thripoidea</taxon>
        <taxon>Thripidae</taxon>
        <taxon>Thrips</taxon>
    </lineage>
</organism>
<name>A0A6P8XWS9_THRPL</name>
<feature type="compositionally biased region" description="Polar residues" evidence="1">
    <location>
        <begin position="201"/>
        <end position="222"/>
    </location>
</feature>
<feature type="compositionally biased region" description="Acidic residues" evidence="1">
    <location>
        <begin position="34"/>
        <end position="48"/>
    </location>
</feature>
<gene>
    <name evidence="3" type="primary">LOC117639741</name>
</gene>
<dbReference type="RefSeq" id="XP_034231508.1">
    <property type="nucleotide sequence ID" value="XM_034375617.1"/>
</dbReference>
<evidence type="ECO:0000313" key="3">
    <source>
        <dbReference type="RefSeq" id="XP_034231508.1"/>
    </source>
</evidence>
<proteinExistence type="predicted"/>
<keyword evidence="2" id="KW-1185">Reference proteome</keyword>
<feature type="compositionally biased region" description="Pro residues" evidence="1">
    <location>
        <begin position="86"/>
        <end position="98"/>
    </location>
</feature>
<feature type="compositionally biased region" description="Basic and acidic residues" evidence="1">
    <location>
        <begin position="1"/>
        <end position="15"/>
    </location>
</feature>
<dbReference type="GeneID" id="117639741"/>